<gene>
    <name evidence="2" type="ORF">LCOR_09540.1</name>
</gene>
<name>A0A068S8I3_9FUNG</name>
<evidence type="ECO:0000313" key="2">
    <source>
        <dbReference type="EMBL" id="CDH58688.1"/>
    </source>
</evidence>
<feature type="region of interest" description="Disordered" evidence="1">
    <location>
        <begin position="391"/>
        <end position="449"/>
    </location>
</feature>
<protein>
    <recommendedName>
        <fullName evidence="4">Integrator complex subunit 10</fullName>
    </recommendedName>
</protein>
<feature type="region of interest" description="Disordered" evidence="1">
    <location>
        <begin position="900"/>
        <end position="931"/>
    </location>
</feature>
<proteinExistence type="predicted"/>
<accession>A0A068S8I3</accession>
<sequence>MSQSHDKANDTPELSTSHYENTNTSQDPSASSTQSSRSISHGMNASPRSGNYTSSADNIDTHGEVLSESQHEDENAFLAEFNNHKQHVKEGDLEKATQSFIMLQANGSQNELFKKYLVEMADHIDPNRDSDMSRFFASLPALIQSTIVENATAYLEETDMLKAFQILFDYIQAYPRHAYKYLIRAIDALTLHVQSVEAADDQHRDKCIRILVTDLLQRLWKQRILLTGRDRAPSVKSTDSKHYIVIPYNLFEHYMLIGQRYYIQKHDWAELVKFTCAMLDCCGYAGLGRLDFLSHTNRFQYMKEQRPNIRLDTDETTAQAEGIPEEQRQRPEDLHVLVAFMCEFMAATSQFVQFGYDYYKAVCVVDDSAQDEKACLIPICAIQPGVLKKGSMPLISSNDDDPHQQEQQQQPLQQLQRTEHDDTDSTRKRTIDEHNEDNSASKDDEERHTKKARLDEMLEERGQGLNAYCMKGVDEALQILSKAGDCLRHLVDLWQWAAMKSPKTNWVTVFGGWEEELCRVIDLYKLPFDIHNSVLLVRSDLALSSPSVPGNLGKALDLSQSICDRIEVQRRQEKTDAQKASSEYDIPFMFAFRVLYNISVIYLLVGSLQQSTLEIAIILSVFPIPNDLEAKHFVADEMDCRTVATVFKGHEFGLMRVTQEGLVVRCMKHLIVSLDNQSEQRTGMASIDSAMKWDDRAGNMIVLMQYGWPYWSTRTNFWHNILRKMQDRRTFKNREFLEYIYVPEILQTIRSLHETEKVIFDIIPPEFAIRSSYRALTTTSGTSTPSSPQLSTVSSPSAADHDNRRSSTSLPSIAALTSRPSTSNSTSSSSASNHPSTSQPLPPPPPPIYQPSFTNTILPSMSMSPTWYSASTQKNAHANWMSPSFYYSRPATSVMLPVREPSRDAHRRVSSTSSSSSSQTSAAPYAENTVSTEQLQRSFVPKDIVTRCLEYRVRRHSPNMTPQRMRHVLQKFLKKMVLKANKDV</sequence>
<organism evidence="2 3">
    <name type="scientific">Lichtheimia corymbifera JMRC:FSU:9682</name>
    <dbReference type="NCBI Taxonomy" id="1263082"/>
    <lineage>
        <taxon>Eukaryota</taxon>
        <taxon>Fungi</taxon>
        <taxon>Fungi incertae sedis</taxon>
        <taxon>Mucoromycota</taxon>
        <taxon>Mucoromycotina</taxon>
        <taxon>Mucoromycetes</taxon>
        <taxon>Mucorales</taxon>
        <taxon>Lichtheimiaceae</taxon>
        <taxon>Lichtheimia</taxon>
    </lineage>
</organism>
<keyword evidence="3" id="KW-1185">Reference proteome</keyword>
<feature type="compositionally biased region" description="Low complexity" evidence="1">
    <location>
        <begin position="817"/>
        <end position="839"/>
    </location>
</feature>
<feature type="compositionally biased region" description="Polar residues" evidence="1">
    <location>
        <begin position="12"/>
        <end position="24"/>
    </location>
</feature>
<evidence type="ECO:0008006" key="4">
    <source>
        <dbReference type="Google" id="ProtNLM"/>
    </source>
</evidence>
<reference evidence="2" key="1">
    <citation type="submission" date="2013-08" db="EMBL/GenBank/DDBJ databases">
        <title>Gene expansion shapes genome architecture in the human pathogen Lichtheimia corymbifera: an evolutionary genomics analysis in the ancient terrestrial Mucorales (Mucoromycotina).</title>
        <authorList>
            <person name="Schwartze V.U."/>
            <person name="Winter S."/>
            <person name="Shelest E."/>
            <person name="Marcet-Houben M."/>
            <person name="Horn F."/>
            <person name="Wehner S."/>
            <person name="Hoffmann K."/>
            <person name="Riege K."/>
            <person name="Sammeth M."/>
            <person name="Nowrousian M."/>
            <person name="Valiante V."/>
            <person name="Linde J."/>
            <person name="Jacobsen I.D."/>
            <person name="Marz M."/>
            <person name="Brakhage A.A."/>
            <person name="Gabaldon T."/>
            <person name="Bocker S."/>
            <person name="Voigt K."/>
        </authorList>
    </citation>
    <scope>NUCLEOTIDE SEQUENCE [LARGE SCALE GENOMIC DNA]</scope>
    <source>
        <strain evidence="2">FSU 9682</strain>
    </source>
</reference>
<feature type="region of interest" description="Disordered" evidence="1">
    <location>
        <begin position="778"/>
        <end position="853"/>
    </location>
</feature>
<evidence type="ECO:0000313" key="3">
    <source>
        <dbReference type="Proteomes" id="UP000027586"/>
    </source>
</evidence>
<feature type="compositionally biased region" description="Polar residues" evidence="1">
    <location>
        <begin position="41"/>
        <end position="58"/>
    </location>
</feature>
<feature type="compositionally biased region" description="Low complexity" evidence="1">
    <location>
        <begin position="405"/>
        <end position="416"/>
    </location>
</feature>
<dbReference type="EMBL" id="CBTN010000059">
    <property type="protein sequence ID" value="CDH58688.1"/>
    <property type="molecule type" value="Genomic_DNA"/>
</dbReference>
<feature type="compositionally biased region" description="Basic and acidic residues" evidence="1">
    <location>
        <begin position="1"/>
        <end position="10"/>
    </location>
</feature>
<feature type="compositionally biased region" description="Low complexity" evidence="1">
    <location>
        <begin position="25"/>
        <end position="40"/>
    </location>
</feature>
<comment type="caution">
    <text evidence="2">The sequence shown here is derived from an EMBL/GenBank/DDBJ whole genome shotgun (WGS) entry which is preliminary data.</text>
</comment>
<feature type="compositionally biased region" description="Pro residues" evidence="1">
    <location>
        <begin position="840"/>
        <end position="849"/>
    </location>
</feature>
<dbReference type="VEuPathDB" id="FungiDB:LCOR_09540.1"/>
<feature type="compositionally biased region" description="Basic and acidic residues" evidence="1">
    <location>
        <begin position="417"/>
        <end position="449"/>
    </location>
</feature>
<dbReference type="Proteomes" id="UP000027586">
    <property type="component" value="Unassembled WGS sequence"/>
</dbReference>
<dbReference type="AlphaFoldDB" id="A0A068S8I3"/>
<feature type="region of interest" description="Disordered" evidence="1">
    <location>
        <begin position="1"/>
        <end position="59"/>
    </location>
</feature>
<feature type="compositionally biased region" description="Low complexity" evidence="1">
    <location>
        <begin position="910"/>
        <end position="921"/>
    </location>
</feature>
<feature type="compositionally biased region" description="Low complexity" evidence="1">
    <location>
        <begin position="778"/>
        <end position="797"/>
    </location>
</feature>
<dbReference type="STRING" id="1263082.A0A068S8I3"/>
<dbReference type="OrthoDB" id="18145at2759"/>
<evidence type="ECO:0000256" key="1">
    <source>
        <dbReference type="SAM" id="MobiDB-lite"/>
    </source>
</evidence>